<evidence type="ECO:0000256" key="7">
    <source>
        <dbReference type="SAM" id="Phobius"/>
    </source>
</evidence>
<feature type="transmembrane region" description="Helical" evidence="7">
    <location>
        <begin position="118"/>
        <end position="140"/>
    </location>
</feature>
<feature type="transmembrane region" description="Helical" evidence="7">
    <location>
        <begin position="86"/>
        <end position="106"/>
    </location>
</feature>
<dbReference type="AlphaFoldDB" id="A0A376TZF1"/>
<feature type="transmembrane region" description="Helical" evidence="7">
    <location>
        <begin position="50"/>
        <end position="74"/>
    </location>
</feature>
<evidence type="ECO:0000256" key="6">
    <source>
        <dbReference type="ARBA" id="ARBA00023136"/>
    </source>
</evidence>
<dbReference type="InterPro" id="IPR018043">
    <property type="entry name" value="Na/Gal_symport_CS"/>
</dbReference>
<dbReference type="GO" id="GO:0015293">
    <property type="term" value="F:symporter activity"/>
    <property type="evidence" value="ECO:0007669"/>
    <property type="project" value="InterPro"/>
</dbReference>
<dbReference type="Pfam" id="PF13347">
    <property type="entry name" value="MFS_2"/>
    <property type="match status" value="1"/>
</dbReference>
<dbReference type="PANTHER" id="PTHR11328:SF43">
    <property type="entry name" value="SULFOQUINOVOSE IMPORTER-RELATED"/>
    <property type="match status" value="1"/>
</dbReference>
<dbReference type="GO" id="GO:0008643">
    <property type="term" value="P:carbohydrate transport"/>
    <property type="evidence" value="ECO:0007669"/>
    <property type="project" value="InterPro"/>
</dbReference>
<reference evidence="8 9" key="1">
    <citation type="submission" date="2018-06" db="EMBL/GenBank/DDBJ databases">
        <authorList>
            <consortium name="Pathogen Informatics"/>
            <person name="Doyle S."/>
        </authorList>
    </citation>
    <scope>NUCLEOTIDE SEQUENCE [LARGE SCALE GENOMIC DNA]</scope>
    <source>
        <strain evidence="8 9">NCTC8622</strain>
    </source>
</reference>
<evidence type="ECO:0000256" key="4">
    <source>
        <dbReference type="ARBA" id="ARBA00022692"/>
    </source>
</evidence>
<evidence type="ECO:0000256" key="1">
    <source>
        <dbReference type="ARBA" id="ARBA00004651"/>
    </source>
</evidence>
<dbReference type="GO" id="GO:0005886">
    <property type="term" value="C:plasma membrane"/>
    <property type="evidence" value="ECO:0007669"/>
    <property type="project" value="UniProtKB-SubCell"/>
</dbReference>
<accession>A0A376TZF1</accession>
<dbReference type="EMBL" id="UGCP01000002">
    <property type="protein sequence ID" value="STI82469.1"/>
    <property type="molecule type" value="Genomic_DNA"/>
</dbReference>
<dbReference type="InterPro" id="IPR036259">
    <property type="entry name" value="MFS_trans_sf"/>
</dbReference>
<keyword evidence="5 7" id="KW-1133">Transmembrane helix</keyword>
<evidence type="ECO:0000256" key="2">
    <source>
        <dbReference type="ARBA" id="ARBA00009617"/>
    </source>
</evidence>
<evidence type="ECO:0000256" key="5">
    <source>
        <dbReference type="ARBA" id="ARBA00022989"/>
    </source>
</evidence>
<feature type="transmembrane region" description="Helical" evidence="7">
    <location>
        <begin position="161"/>
        <end position="181"/>
    </location>
</feature>
<dbReference type="PROSITE" id="PS00872">
    <property type="entry name" value="NA_GALACTOSIDE_SYMP"/>
    <property type="match status" value="1"/>
</dbReference>
<comment type="similarity">
    <text evidence="2">Belongs to the sodium:galactoside symporter (TC 2.A.2) family.</text>
</comment>
<keyword evidence="6 7" id="KW-0472">Membrane</keyword>
<proteinExistence type="inferred from homology"/>
<dbReference type="Proteomes" id="UP000254079">
    <property type="component" value="Unassembled WGS sequence"/>
</dbReference>
<keyword evidence="4 7" id="KW-0812">Transmembrane</keyword>
<name>A0A376TZF1_ECOLX</name>
<organism evidence="8 9">
    <name type="scientific">Escherichia coli</name>
    <dbReference type="NCBI Taxonomy" id="562"/>
    <lineage>
        <taxon>Bacteria</taxon>
        <taxon>Pseudomonadati</taxon>
        <taxon>Pseudomonadota</taxon>
        <taxon>Gammaproteobacteria</taxon>
        <taxon>Enterobacterales</taxon>
        <taxon>Enterobacteriaceae</taxon>
        <taxon>Escherichia</taxon>
    </lineage>
</organism>
<keyword evidence="3" id="KW-1003">Cell membrane</keyword>
<feature type="transmembrane region" description="Helical" evidence="7">
    <location>
        <begin position="17"/>
        <end position="38"/>
    </location>
</feature>
<dbReference type="PANTHER" id="PTHR11328">
    <property type="entry name" value="MAJOR FACILITATOR SUPERFAMILY DOMAIN-CONTAINING PROTEIN"/>
    <property type="match status" value="1"/>
</dbReference>
<evidence type="ECO:0000313" key="9">
    <source>
        <dbReference type="Proteomes" id="UP000254079"/>
    </source>
</evidence>
<sequence length="220" mass="24286">MSDHNPLTLKLNLREKIAYGMGDVGSNLMLCIGTLYLLKFYTDELGMPAYYGGIIFLVAKFFTAFTDMLTGFLLDSRKNIGPKGKFRPFILYAAVPAALIATLQFIATTFCLPVKTTIATALFMMFGLSYSLMNCSYGAMIPAITKNPNERAQLAAYRQGGATIGLLICTVALFRCSRFFLTQPSVMPVRHLCSPLAALFYDAVLQRRQRALCGHSANRT</sequence>
<dbReference type="GO" id="GO:0006814">
    <property type="term" value="P:sodium ion transport"/>
    <property type="evidence" value="ECO:0007669"/>
    <property type="project" value="InterPro"/>
</dbReference>
<dbReference type="SUPFAM" id="SSF103473">
    <property type="entry name" value="MFS general substrate transporter"/>
    <property type="match status" value="1"/>
</dbReference>
<gene>
    <name evidence="8" type="primary">yihO_3</name>
    <name evidence="8" type="ORF">NCTC8622_01450</name>
</gene>
<protein>
    <submittedName>
        <fullName evidence="8">Permease</fullName>
    </submittedName>
</protein>
<dbReference type="InterPro" id="IPR039672">
    <property type="entry name" value="MFS_2"/>
</dbReference>
<evidence type="ECO:0000313" key="8">
    <source>
        <dbReference type="EMBL" id="STI82469.1"/>
    </source>
</evidence>
<comment type="subcellular location">
    <subcellularLocation>
        <location evidence="1">Cell membrane</location>
        <topology evidence="1">Multi-pass membrane protein</topology>
    </subcellularLocation>
</comment>
<evidence type="ECO:0000256" key="3">
    <source>
        <dbReference type="ARBA" id="ARBA00022475"/>
    </source>
</evidence>